<dbReference type="EMBL" id="WIXP02000001">
    <property type="protein sequence ID" value="KAF6217355.1"/>
    <property type="molecule type" value="Genomic_DNA"/>
</dbReference>
<evidence type="ECO:0000256" key="9">
    <source>
        <dbReference type="SAM" id="Phobius"/>
    </source>
</evidence>
<dbReference type="PANTHER" id="PTHR47143:SF1">
    <property type="entry name" value="ION_TRANS DOMAIN-CONTAINING PROTEIN"/>
    <property type="match status" value="1"/>
</dbReference>
<dbReference type="Gene3D" id="1.25.40.20">
    <property type="entry name" value="Ankyrin repeat-containing domain"/>
    <property type="match status" value="3"/>
</dbReference>
<dbReference type="OrthoDB" id="5402602at2759"/>
<evidence type="ECO:0000256" key="3">
    <source>
        <dbReference type="ARBA" id="ARBA00022737"/>
    </source>
</evidence>
<evidence type="ECO:0000256" key="6">
    <source>
        <dbReference type="ARBA" id="ARBA00023180"/>
    </source>
</evidence>
<keyword evidence="7" id="KW-0407">Ion channel</keyword>
<keyword evidence="11" id="KW-1185">Reference proteome</keyword>
<evidence type="ECO:0000256" key="8">
    <source>
        <dbReference type="PROSITE-ProRule" id="PRU00023"/>
    </source>
</evidence>
<feature type="transmembrane region" description="Helical" evidence="9">
    <location>
        <begin position="728"/>
        <end position="748"/>
    </location>
</feature>
<dbReference type="GO" id="GO:0034220">
    <property type="term" value="P:monoatomic ion transmembrane transport"/>
    <property type="evidence" value="ECO:0007669"/>
    <property type="project" value="UniProtKB-KW"/>
</dbReference>
<feature type="transmembrane region" description="Helical" evidence="9">
    <location>
        <begin position="686"/>
        <end position="708"/>
    </location>
</feature>
<dbReference type="PROSITE" id="PS50297">
    <property type="entry name" value="ANK_REP_REGION"/>
    <property type="match status" value="3"/>
</dbReference>
<feature type="transmembrane region" description="Helical" evidence="9">
    <location>
        <begin position="790"/>
        <end position="811"/>
    </location>
</feature>
<evidence type="ECO:0008006" key="12">
    <source>
        <dbReference type="Google" id="ProtNLM"/>
    </source>
</evidence>
<keyword evidence="9" id="KW-1133">Transmembrane helix</keyword>
<name>A0A8S9YGA1_APOLU</name>
<keyword evidence="9" id="KW-0812">Transmembrane</keyword>
<organism evidence="10 11">
    <name type="scientific">Apolygus lucorum</name>
    <name type="common">Small green plant bug</name>
    <name type="synonym">Lygocoris lucorum</name>
    <dbReference type="NCBI Taxonomy" id="248454"/>
    <lineage>
        <taxon>Eukaryota</taxon>
        <taxon>Metazoa</taxon>
        <taxon>Ecdysozoa</taxon>
        <taxon>Arthropoda</taxon>
        <taxon>Hexapoda</taxon>
        <taxon>Insecta</taxon>
        <taxon>Pterygota</taxon>
        <taxon>Neoptera</taxon>
        <taxon>Paraneoptera</taxon>
        <taxon>Hemiptera</taxon>
        <taxon>Heteroptera</taxon>
        <taxon>Panheteroptera</taxon>
        <taxon>Cimicomorpha</taxon>
        <taxon>Miridae</taxon>
        <taxon>Mirini</taxon>
        <taxon>Apolygus</taxon>
    </lineage>
</organism>
<dbReference type="AlphaFoldDB" id="A0A8S9YGA1"/>
<keyword evidence="3" id="KW-0677">Repeat</keyword>
<evidence type="ECO:0000313" key="10">
    <source>
        <dbReference type="EMBL" id="KAF6217355.1"/>
    </source>
</evidence>
<comment type="caution">
    <text evidence="10">The sequence shown here is derived from an EMBL/GenBank/DDBJ whole genome shotgun (WGS) entry which is preliminary data.</text>
</comment>
<feature type="repeat" description="ANK" evidence="8">
    <location>
        <begin position="70"/>
        <end position="102"/>
    </location>
</feature>
<feature type="repeat" description="ANK" evidence="8">
    <location>
        <begin position="164"/>
        <end position="196"/>
    </location>
</feature>
<dbReference type="InterPro" id="IPR036770">
    <property type="entry name" value="Ankyrin_rpt-contain_sf"/>
</dbReference>
<protein>
    <recommendedName>
        <fullName evidence="12">Ion transport domain-containing protein</fullName>
    </recommendedName>
</protein>
<dbReference type="PANTHER" id="PTHR47143">
    <property type="entry name" value="TRANSIENT RECEPTOR POTENTIAL CATION CHANNEL PROTEIN PAINLESS"/>
    <property type="match status" value="1"/>
</dbReference>
<sequence>MAEFVDLENACVWMDQICGEKEGRNRRKNDNYWRNNLNPEFLNAVIQGDWDLANKWLKYGASVHAKSSETGNGAVHFAATFGDDSILRNLLQMGASPSPKNKVGLEPIHVAIWHARAGAVKVLSETTPTVVNSIVNPEEACHTWDSEACNIKNEPTLIEIEFEVGTTPLHMASMKNLHYIMELLIYKGANSELRTSITRSSPLDIVGTNAENPKDSEAAFRIAYNTLIQNTKLTLPRVDEWYQDGRCVSVERATTALHTAVRHEYLTAIEDLLSIGACCGVWDADNENPLTAAVTNNSVKSLLVLLKWHKKNKTPKPQVNARNSLGFTPLHAALHAGKPSIVAILLQGDADATLTTFVKSDFFVFGPWNSSSEYFVYSKEEKKINTKSVLELTTCCLAVMGKNVECVEMLSWDSDALDYELANNINMLHLAAWTNSPEITRFLIYKYKERKSGNVDVLKKKVDQLCDKGAGFNGYRMAPIHCATYHKANTLETIRVLIEEGECNVKLPAESRDYGDTTALQFATMQGKWENIHLIFKHDKEALHKKAKKRKGDRQLLLLPHTAAVYDHHEVLRQYLLNGADLSSVAVDGNREFTLVDVIEICVYDYVNYLQGIFDEFIDVENYDSERCSVVLNYGILDPGREQKSGNQMKVFEALVSDETVGVRQVLLLHPLTQTFLYLKWQKLKLIFHLVVACHLMMAVLITALGYIRHVHDQTRDLASDYFVAVPLRSLLGLLTIIMMCFKIVTVGDTILFHGVSRVPLIRTAMSLALIFSCYLMVSFHGSHWWQKEVSALAILLSWAELLYFLARYPWSGKYPSGMHYVMFLTVANHFVKVTFSFSLLIMAFALSFLILGYDKNVDSSFFRSVVKSMTMATEFDRDIIFENNSTDTGSLVNDFVGNIGNLLYSAFFIIITIAMVNFMTGVAIGDISALQNEGKARQIFEQAQVLASFERILKNAIETRVCRKLEVFLKDGLQNDNQAIPQEMAVAVNERVTVIIQKMKKKTRS</sequence>
<keyword evidence="9" id="KW-0472">Membrane</keyword>
<keyword evidence="6" id="KW-0325">Glycoprotein</keyword>
<keyword evidence="1" id="KW-0813">Transport</keyword>
<evidence type="ECO:0000256" key="5">
    <source>
        <dbReference type="ARBA" id="ARBA00023065"/>
    </source>
</evidence>
<feature type="repeat" description="ANK" evidence="8">
    <location>
        <begin position="325"/>
        <end position="357"/>
    </location>
</feature>
<evidence type="ECO:0000256" key="7">
    <source>
        <dbReference type="ARBA" id="ARBA00023303"/>
    </source>
</evidence>
<gene>
    <name evidence="10" type="ORF">GE061_001709</name>
</gene>
<keyword evidence="2" id="KW-0716">Sensory transduction</keyword>
<evidence type="ECO:0000256" key="2">
    <source>
        <dbReference type="ARBA" id="ARBA00022606"/>
    </source>
</evidence>
<dbReference type="SUPFAM" id="SSF48403">
    <property type="entry name" value="Ankyrin repeat"/>
    <property type="match status" value="2"/>
</dbReference>
<evidence type="ECO:0000313" key="11">
    <source>
        <dbReference type="Proteomes" id="UP000466442"/>
    </source>
</evidence>
<keyword evidence="4 8" id="KW-0040">ANK repeat</keyword>
<dbReference type="GO" id="GO:0022857">
    <property type="term" value="F:transmembrane transporter activity"/>
    <property type="evidence" value="ECO:0007669"/>
    <property type="project" value="TreeGrafter"/>
</dbReference>
<dbReference type="Pfam" id="PF12796">
    <property type="entry name" value="Ank_2"/>
    <property type="match status" value="1"/>
</dbReference>
<evidence type="ECO:0000256" key="1">
    <source>
        <dbReference type="ARBA" id="ARBA00022448"/>
    </source>
</evidence>
<feature type="transmembrane region" description="Helical" evidence="9">
    <location>
        <begin position="831"/>
        <end position="854"/>
    </location>
</feature>
<dbReference type="InterPro" id="IPR002110">
    <property type="entry name" value="Ankyrin_rpt"/>
</dbReference>
<dbReference type="InterPro" id="IPR052076">
    <property type="entry name" value="TRP_cation_channel"/>
</dbReference>
<dbReference type="GO" id="GO:1902495">
    <property type="term" value="C:transmembrane transporter complex"/>
    <property type="evidence" value="ECO:0007669"/>
    <property type="project" value="TreeGrafter"/>
</dbReference>
<dbReference type="PROSITE" id="PS50088">
    <property type="entry name" value="ANK_REPEAT"/>
    <property type="match status" value="3"/>
</dbReference>
<evidence type="ECO:0000256" key="4">
    <source>
        <dbReference type="ARBA" id="ARBA00023043"/>
    </source>
</evidence>
<proteinExistence type="predicted"/>
<feature type="transmembrane region" description="Helical" evidence="9">
    <location>
        <begin position="760"/>
        <end position="778"/>
    </location>
</feature>
<dbReference type="SMART" id="SM00248">
    <property type="entry name" value="ANK"/>
    <property type="match status" value="8"/>
</dbReference>
<keyword evidence="5" id="KW-0406">Ion transport</keyword>
<feature type="transmembrane region" description="Helical" evidence="9">
    <location>
        <begin position="903"/>
        <end position="926"/>
    </location>
</feature>
<reference evidence="10" key="1">
    <citation type="journal article" date="2021" name="Mol. Ecol. Resour.">
        <title>Apolygus lucorum genome provides insights into omnivorousness and mesophyll feeding.</title>
        <authorList>
            <person name="Liu Y."/>
            <person name="Liu H."/>
            <person name="Wang H."/>
            <person name="Huang T."/>
            <person name="Liu B."/>
            <person name="Yang B."/>
            <person name="Yin L."/>
            <person name="Li B."/>
            <person name="Zhang Y."/>
            <person name="Zhang S."/>
            <person name="Jiang F."/>
            <person name="Zhang X."/>
            <person name="Ren Y."/>
            <person name="Wang B."/>
            <person name="Wang S."/>
            <person name="Lu Y."/>
            <person name="Wu K."/>
            <person name="Fan W."/>
            <person name="Wang G."/>
        </authorList>
    </citation>
    <scope>NUCLEOTIDE SEQUENCE</scope>
    <source>
        <strain evidence="10">12Hb</strain>
    </source>
</reference>
<dbReference type="Pfam" id="PF00023">
    <property type="entry name" value="Ank"/>
    <property type="match status" value="1"/>
</dbReference>
<dbReference type="Proteomes" id="UP000466442">
    <property type="component" value="Linkage Group LG1"/>
</dbReference>
<accession>A0A8S9YGA1</accession>